<keyword evidence="6" id="KW-0812">Transmembrane</keyword>
<keyword evidence="4" id="KW-0574">Periplasm</keyword>
<dbReference type="SUPFAM" id="SSF54523">
    <property type="entry name" value="Pili subunits"/>
    <property type="match status" value="1"/>
</dbReference>
<evidence type="ECO:0000256" key="5">
    <source>
        <dbReference type="ARBA" id="ARBA00023237"/>
    </source>
</evidence>
<evidence type="ECO:0000313" key="7">
    <source>
        <dbReference type="EMBL" id="WGS66020.1"/>
    </source>
</evidence>
<reference evidence="7 8" key="1">
    <citation type="submission" date="2021-02" db="EMBL/GenBank/DDBJ databases">
        <title>Characterization of Marinitoga sp. nov. str. BP5-C20A.</title>
        <authorList>
            <person name="Erauso G."/>
            <person name="Postec A."/>
        </authorList>
    </citation>
    <scope>NUCLEOTIDE SEQUENCE [LARGE SCALE GENOMIC DNA]</scope>
    <source>
        <strain evidence="7 8">BP5-C20A</strain>
    </source>
</reference>
<gene>
    <name evidence="7" type="ORF">JRV97_05585</name>
</gene>
<proteinExistence type="predicted"/>
<keyword evidence="6" id="KW-0472">Membrane</keyword>
<feature type="transmembrane region" description="Helical" evidence="6">
    <location>
        <begin position="12"/>
        <end position="36"/>
    </location>
</feature>
<evidence type="ECO:0000256" key="6">
    <source>
        <dbReference type="SAM" id="Phobius"/>
    </source>
</evidence>
<organism evidence="7 8">
    <name type="scientific">Marinitoga aeolica</name>
    <dbReference type="NCBI Taxonomy" id="2809031"/>
    <lineage>
        <taxon>Bacteria</taxon>
        <taxon>Thermotogati</taxon>
        <taxon>Thermotogota</taxon>
        <taxon>Thermotogae</taxon>
        <taxon>Petrotogales</taxon>
        <taxon>Petrotogaceae</taxon>
        <taxon>Marinitoga</taxon>
    </lineage>
</organism>
<name>A0ABY8PTP5_9BACT</name>
<dbReference type="NCBIfam" id="TIGR02532">
    <property type="entry name" value="IV_pilin_GFxxxE"/>
    <property type="match status" value="1"/>
</dbReference>
<dbReference type="Gene3D" id="3.30.700.10">
    <property type="entry name" value="Glycoprotein, Type 4 Pilin"/>
    <property type="match status" value="1"/>
</dbReference>
<dbReference type="InterPro" id="IPR012902">
    <property type="entry name" value="N_methyl_site"/>
</dbReference>
<comment type="subcellular location">
    <subcellularLocation>
        <location evidence="1">Cell outer membrane</location>
        <topology evidence="1">Single-pass membrane protein</topology>
    </subcellularLocation>
    <subcellularLocation>
        <location evidence="2">Periplasm</location>
    </subcellularLocation>
</comment>
<evidence type="ECO:0000256" key="2">
    <source>
        <dbReference type="ARBA" id="ARBA00004418"/>
    </source>
</evidence>
<keyword evidence="3" id="KW-0488">Methylation</keyword>
<keyword evidence="6" id="KW-1133">Transmembrane helix</keyword>
<keyword evidence="8" id="KW-1185">Reference proteome</keyword>
<accession>A0ABY8PTP5</accession>
<dbReference type="RefSeq" id="WP_281000963.1">
    <property type="nucleotide sequence ID" value="NZ_CP069362.1"/>
</dbReference>
<evidence type="ECO:0000256" key="3">
    <source>
        <dbReference type="ARBA" id="ARBA00022481"/>
    </source>
</evidence>
<dbReference type="InterPro" id="IPR045584">
    <property type="entry name" value="Pilin-like"/>
</dbReference>
<dbReference type="InterPro" id="IPR000983">
    <property type="entry name" value="Bac_GSPG_pilin"/>
</dbReference>
<evidence type="ECO:0000313" key="8">
    <source>
        <dbReference type="Proteomes" id="UP001232493"/>
    </source>
</evidence>
<evidence type="ECO:0000256" key="4">
    <source>
        <dbReference type="ARBA" id="ARBA00022764"/>
    </source>
</evidence>
<dbReference type="Pfam" id="PF07963">
    <property type="entry name" value="N_methyl"/>
    <property type="match status" value="1"/>
</dbReference>
<dbReference type="Proteomes" id="UP001232493">
    <property type="component" value="Chromosome"/>
</dbReference>
<evidence type="ECO:0000256" key="1">
    <source>
        <dbReference type="ARBA" id="ARBA00004203"/>
    </source>
</evidence>
<protein>
    <submittedName>
        <fullName evidence="7">Type II secretion system protein</fullName>
    </submittedName>
</protein>
<keyword evidence="5" id="KW-0998">Cell outer membrane</keyword>
<sequence>MALKNKAGFSLYEVLIVLAVIAILGTFAVPMVNNVILKAKMTKIINDMKVLENSIIQYYYDEDTIPADISALIANNYLENAVDNINFSTNSNVVYVYYNSEVEKADDLENLDTTLKWSSSNTDFSTLADVPSDTEKYPVLKVIF</sequence>
<dbReference type="EMBL" id="CP069362">
    <property type="protein sequence ID" value="WGS66020.1"/>
    <property type="molecule type" value="Genomic_DNA"/>
</dbReference>
<dbReference type="PRINTS" id="PR00813">
    <property type="entry name" value="BCTERIALGSPG"/>
</dbReference>